<accession>A0ABW5A071</accession>
<keyword evidence="2" id="KW-1185">Reference proteome</keyword>
<evidence type="ECO:0000313" key="2">
    <source>
        <dbReference type="Proteomes" id="UP001597343"/>
    </source>
</evidence>
<dbReference type="Proteomes" id="UP001597343">
    <property type="component" value="Unassembled WGS sequence"/>
</dbReference>
<protein>
    <recommendedName>
        <fullName evidence="3">Bypass of forespore C C-terminal domain-containing protein</fullName>
    </recommendedName>
</protein>
<comment type="caution">
    <text evidence="1">The sequence shown here is derived from an EMBL/GenBank/DDBJ whole genome shotgun (WGS) entry which is preliminary data.</text>
</comment>
<sequence length="202" mass="23010">MKKSLFLFVAAVILAGGFGVYAMMKEDKYANIEVGISNASFNHHATVEELEEESELVVVGKFTGKRETLEMFDSQGIFVSNLTKSTVKVEKVLKGDVQIKKNISVFEDCYLANDRYIGTEGYKWMNEDGRYLLFLIPGSSKDSYVIVGIYEGKFDLNLSTRGTKHKTANDAFRDPDVEFLKTNFELEEFYQLKEQALKKYNL</sequence>
<organism evidence="1 2">
    <name type="scientific">Tumebacillus lipolyticus</name>
    <dbReference type="NCBI Taxonomy" id="1280370"/>
    <lineage>
        <taxon>Bacteria</taxon>
        <taxon>Bacillati</taxon>
        <taxon>Bacillota</taxon>
        <taxon>Bacilli</taxon>
        <taxon>Bacillales</taxon>
        <taxon>Alicyclobacillaceae</taxon>
        <taxon>Tumebacillus</taxon>
    </lineage>
</organism>
<proteinExistence type="predicted"/>
<reference evidence="2" key="1">
    <citation type="journal article" date="2019" name="Int. J. Syst. Evol. Microbiol.">
        <title>The Global Catalogue of Microorganisms (GCM) 10K type strain sequencing project: providing services to taxonomists for standard genome sequencing and annotation.</title>
        <authorList>
            <consortium name="The Broad Institute Genomics Platform"/>
            <consortium name="The Broad Institute Genome Sequencing Center for Infectious Disease"/>
            <person name="Wu L."/>
            <person name="Ma J."/>
        </authorList>
    </citation>
    <scope>NUCLEOTIDE SEQUENCE [LARGE SCALE GENOMIC DNA]</scope>
    <source>
        <strain evidence="2">CGMCC 1.13574</strain>
    </source>
</reference>
<evidence type="ECO:0000313" key="1">
    <source>
        <dbReference type="EMBL" id="MFD2171058.1"/>
    </source>
</evidence>
<dbReference type="EMBL" id="JBHUIO010000008">
    <property type="protein sequence ID" value="MFD2171058.1"/>
    <property type="molecule type" value="Genomic_DNA"/>
</dbReference>
<gene>
    <name evidence="1" type="ORF">ACFSOY_13840</name>
</gene>
<evidence type="ECO:0008006" key="3">
    <source>
        <dbReference type="Google" id="ProtNLM"/>
    </source>
</evidence>
<dbReference type="RefSeq" id="WP_386047544.1">
    <property type="nucleotide sequence ID" value="NZ_JBHUIO010000008.1"/>
</dbReference>
<name>A0ABW5A071_9BACL</name>